<reference evidence="1" key="1">
    <citation type="journal article" date="2014" name="Genome Announc.">
        <title>Draft Genome Sequence of Clostridium straminisolvens Strain JCM 21531T, Isolated from a Cellulose-Degrading Bacterial Community.</title>
        <authorList>
            <person name="Yuki M."/>
            <person name="Oshima K."/>
            <person name="Suda W."/>
            <person name="Sakamoto M."/>
            <person name="Kitamura K."/>
            <person name="Iida T."/>
            <person name="Hattori M."/>
            <person name="Ohkuma M."/>
        </authorList>
    </citation>
    <scope>NUCLEOTIDE SEQUENCE [LARGE SCALE GENOMIC DNA]</scope>
    <source>
        <strain evidence="1">JCM 21531</strain>
    </source>
</reference>
<evidence type="ECO:0000313" key="1">
    <source>
        <dbReference type="EMBL" id="GAE90232.1"/>
    </source>
</evidence>
<name>W4VAK9_9FIRM</name>
<keyword evidence="2" id="KW-1185">Reference proteome</keyword>
<dbReference type="STRING" id="1294263.JCM21531_3823"/>
<protein>
    <recommendedName>
        <fullName evidence="3">CobQ/CobB/MinD/ParA nucleotide binding domain-containing protein</fullName>
    </recommendedName>
</protein>
<evidence type="ECO:0008006" key="3">
    <source>
        <dbReference type="Google" id="ProtNLM"/>
    </source>
</evidence>
<dbReference type="AlphaFoldDB" id="W4VAK9"/>
<dbReference type="OrthoDB" id="9779501at2"/>
<dbReference type="Gene3D" id="3.40.50.300">
    <property type="entry name" value="P-loop containing nucleotide triphosphate hydrolases"/>
    <property type="match status" value="1"/>
</dbReference>
<comment type="caution">
    <text evidence="1">The sequence shown here is derived from an EMBL/GenBank/DDBJ whole genome shotgun (WGS) entry which is preliminary data.</text>
</comment>
<dbReference type="InterPro" id="IPR027417">
    <property type="entry name" value="P-loop_NTPase"/>
</dbReference>
<sequence>MFNKRISIFTGHFGSGKTEVAVNFALKLKEQNIDTAIVDFDIVNPFFRTTDVKQELESKNIWVVSPLYANTNVDVPALPAEIYTLFEKKEYNVVFDVGGDDLGARALSRFKEEIEKDDYEMYFVINTRRPMTDTIEKIEHMILEIESASRLKVSKLVNNTNLVGKTTVEDVIEGHKMIKELSQKLNIPIAFASGFREIADEVKKRENAEVLYLNGLIKLPWN</sequence>
<dbReference type="CDD" id="cd01983">
    <property type="entry name" value="SIMIBI"/>
    <property type="match status" value="1"/>
</dbReference>
<organism evidence="1 2">
    <name type="scientific">Acetivibrio straminisolvens JCM 21531</name>
    <dbReference type="NCBI Taxonomy" id="1294263"/>
    <lineage>
        <taxon>Bacteria</taxon>
        <taxon>Bacillati</taxon>
        <taxon>Bacillota</taxon>
        <taxon>Clostridia</taxon>
        <taxon>Eubacteriales</taxon>
        <taxon>Oscillospiraceae</taxon>
        <taxon>Acetivibrio</taxon>
    </lineage>
</organism>
<dbReference type="SUPFAM" id="SSF52540">
    <property type="entry name" value="P-loop containing nucleoside triphosphate hydrolases"/>
    <property type="match status" value="1"/>
</dbReference>
<dbReference type="EMBL" id="BAVR01000060">
    <property type="protein sequence ID" value="GAE90232.1"/>
    <property type="molecule type" value="Genomic_DNA"/>
</dbReference>
<gene>
    <name evidence="1" type="ORF">JCM21531_3823</name>
</gene>
<dbReference type="RefSeq" id="WP_038290810.1">
    <property type="nucleotide sequence ID" value="NZ_BAVR01000060.1"/>
</dbReference>
<dbReference type="Proteomes" id="UP000019109">
    <property type="component" value="Unassembled WGS sequence"/>
</dbReference>
<accession>W4VAK9</accession>
<proteinExistence type="predicted"/>
<evidence type="ECO:0000313" key="2">
    <source>
        <dbReference type="Proteomes" id="UP000019109"/>
    </source>
</evidence>